<reference evidence="2 3" key="1">
    <citation type="submission" date="2018-07" db="EMBL/GenBank/DDBJ databases">
        <title>The genomes of Aspergillus section Nigri reveals drivers in fungal speciation.</title>
        <authorList>
            <consortium name="DOE Joint Genome Institute"/>
            <person name="Vesth T.C."/>
            <person name="Nybo J."/>
            <person name="Theobald S."/>
            <person name="Brandl J."/>
            <person name="Frisvad J.C."/>
            <person name="Nielsen K.F."/>
            <person name="Lyhne E.K."/>
            <person name="Kogle M.E."/>
            <person name="Kuo A."/>
            <person name="Riley R."/>
            <person name="Clum A."/>
            <person name="Nolan M."/>
            <person name="Lipzen A."/>
            <person name="Salamov A."/>
            <person name="Henrissat B."/>
            <person name="Wiebenga A."/>
            <person name="De vries R.P."/>
            <person name="Grigoriev I.V."/>
            <person name="Mortensen U.H."/>
            <person name="Andersen M.R."/>
            <person name="Baker S.E."/>
        </authorList>
    </citation>
    <scope>NUCLEOTIDE SEQUENCE [LARGE SCALE GENOMIC DNA]</scope>
    <source>
        <strain evidence="2 3">CBS 139.54b</strain>
    </source>
</reference>
<keyword evidence="1" id="KW-0472">Membrane</keyword>
<dbReference type="GeneID" id="38144530"/>
<keyword evidence="1" id="KW-1133">Transmembrane helix</keyword>
<evidence type="ECO:0000256" key="1">
    <source>
        <dbReference type="SAM" id="Phobius"/>
    </source>
</evidence>
<dbReference type="RefSeq" id="XP_026632011.1">
    <property type="nucleotide sequence ID" value="XM_026776174.1"/>
</dbReference>
<keyword evidence="1" id="KW-0812">Transmembrane</keyword>
<dbReference type="AlphaFoldDB" id="A0A3F3QJ69"/>
<organism evidence="2 3">
    <name type="scientific">Aspergillus welwitschiae</name>
    <dbReference type="NCBI Taxonomy" id="1341132"/>
    <lineage>
        <taxon>Eukaryota</taxon>
        <taxon>Fungi</taxon>
        <taxon>Dikarya</taxon>
        <taxon>Ascomycota</taxon>
        <taxon>Pezizomycotina</taxon>
        <taxon>Eurotiomycetes</taxon>
        <taxon>Eurotiomycetidae</taxon>
        <taxon>Eurotiales</taxon>
        <taxon>Aspergillaceae</taxon>
        <taxon>Aspergillus</taxon>
        <taxon>Aspergillus subgen. Circumdati</taxon>
    </lineage>
</organism>
<proteinExistence type="predicted"/>
<protein>
    <submittedName>
        <fullName evidence="2">Uncharacterized protein</fullName>
    </submittedName>
</protein>
<dbReference type="EMBL" id="KZ852032">
    <property type="protein sequence ID" value="RDH38989.1"/>
    <property type="molecule type" value="Genomic_DNA"/>
</dbReference>
<keyword evidence="3" id="KW-1185">Reference proteome</keyword>
<evidence type="ECO:0000313" key="2">
    <source>
        <dbReference type="EMBL" id="RDH38989.1"/>
    </source>
</evidence>
<gene>
    <name evidence="2" type="ORF">BDQ94DRAFT_616</name>
</gene>
<feature type="transmembrane region" description="Helical" evidence="1">
    <location>
        <begin position="27"/>
        <end position="47"/>
    </location>
</feature>
<sequence length="104" mass="12058">MHRLAPGSKVLRLQSSCKLQAACADCFALSLFPFLFFLFSFYCFRLINFPKMFRRQIYAPCNLLPNFLGEASQQPINAPYHSVFLVVYDVGRAHLRAVYLIRVY</sequence>
<accession>A0A3F3QJ69</accession>
<name>A0A3F3QJ69_9EURO</name>
<evidence type="ECO:0000313" key="3">
    <source>
        <dbReference type="Proteomes" id="UP000253729"/>
    </source>
</evidence>
<dbReference type="Proteomes" id="UP000253729">
    <property type="component" value="Unassembled WGS sequence"/>
</dbReference>